<evidence type="ECO:0000313" key="2">
    <source>
        <dbReference type="Proteomes" id="UP000238479"/>
    </source>
</evidence>
<dbReference type="Gramene" id="PRQ45467">
    <property type="protein sequence ID" value="PRQ45467"/>
    <property type="gene ID" value="RchiOBHm_Chr3g0491711"/>
</dbReference>
<reference evidence="1 2" key="1">
    <citation type="journal article" date="2018" name="Nat. Genet.">
        <title>The Rosa genome provides new insights in the design of modern roses.</title>
        <authorList>
            <person name="Bendahmane M."/>
        </authorList>
    </citation>
    <scope>NUCLEOTIDE SEQUENCE [LARGE SCALE GENOMIC DNA]</scope>
    <source>
        <strain evidence="2">cv. Old Blush</strain>
    </source>
</reference>
<evidence type="ECO:0000313" key="1">
    <source>
        <dbReference type="EMBL" id="PRQ45467.1"/>
    </source>
</evidence>
<name>A0A2P6RGD1_ROSCH</name>
<protein>
    <submittedName>
        <fullName evidence="1">Uncharacterized protein</fullName>
    </submittedName>
</protein>
<gene>
    <name evidence="1" type="ORF">RchiOBHm_Chr3g0491711</name>
</gene>
<proteinExistence type="predicted"/>
<dbReference type="AlphaFoldDB" id="A0A2P6RGD1"/>
<dbReference type="Proteomes" id="UP000238479">
    <property type="component" value="Chromosome 3"/>
</dbReference>
<comment type="caution">
    <text evidence="1">The sequence shown here is derived from an EMBL/GenBank/DDBJ whole genome shotgun (WGS) entry which is preliminary data.</text>
</comment>
<organism evidence="1 2">
    <name type="scientific">Rosa chinensis</name>
    <name type="common">China rose</name>
    <dbReference type="NCBI Taxonomy" id="74649"/>
    <lineage>
        <taxon>Eukaryota</taxon>
        <taxon>Viridiplantae</taxon>
        <taxon>Streptophyta</taxon>
        <taxon>Embryophyta</taxon>
        <taxon>Tracheophyta</taxon>
        <taxon>Spermatophyta</taxon>
        <taxon>Magnoliopsida</taxon>
        <taxon>eudicotyledons</taxon>
        <taxon>Gunneridae</taxon>
        <taxon>Pentapetalae</taxon>
        <taxon>rosids</taxon>
        <taxon>fabids</taxon>
        <taxon>Rosales</taxon>
        <taxon>Rosaceae</taxon>
        <taxon>Rosoideae</taxon>
        <taxon>Rosoideae incertae sedis</taxon>
        <taxon>Rosa</taxon>
    </lineage>
</organism>
<accession>A0A2P6RGD1</accession>
<keyword evidence="2" id="KW-1185">Reference proteome</keyword>
<dbReference type="EMBL" id="PDCK01000041">
    <property type="protein sequence ID" value="PRQ45467.1"/>
    <property type="molecule type" value="Genomic_DNA"/>
</dbReference>
<sequence>MEHKSFSGTTLNPKKNATVIYIQNSCSSQFVSRQVCFCFNFRFLGFCSPFL</sequence>